<dbReference type="Pfam" id="PF13458">
    <property type="entry name" value="Peripla_BP_6"/>
    <property type="match status" value="1"/>
</dbReference>
<dbReference type="PANTHER" id="PTHR47235">
    <property type="entry name" value="BLR6548 PROTEIN"/>
    <property type="match status" value="1"/>
</dbReference>
<evidence type="ECO:0000259" key="8">
    <source>
        <dbReference type="PROSITE" id="PS51007"/>
    </source>
</evidence>
<dbReference type="eggNOG" id="COG0683">
    <property type="taxonomic scope" value="Bacteria"/>
</dbReference>
<reference evidence="9 10" key="1">
    <citation type="journal article" date="2007" name="Nat. Biotechnol.">
        <title>Complete genome sequence of the myxobacterium Sorangium cellulosum.</title>
        <authorList>
            <person name="Schneiker S."/>
            <person name="Perlova O."/>
            <person name="Kaiser O."/>
            <person name="Gerth K."/>
            <person name="Alici A."/>
            <person name="Altmeyer M.O."/>
            <person name="Bartels D."/>
            <person name="Bekel T."/>
            <person name="Beyer S."/>
            <person name="Bode E."/>
            <person name="Bode H.B."/>
            <person name="Bolten C.J."/>
            <person name="Choudhuri J.V."/>
            <person name="Doss S."/>
            <person name="Elnakady Y.A."/>
            <person name="Frank B."/>
            <person name="Gaigalat L."/>
            <person name="Goesmann A."/>
            <person name="Groeger C."/>
            <person name="Gross F."/>
            <person name="Jelsbak L."/>
            <person name="Jelsbak L."/>
            <person name="Kalinowski J."/>
            <person name="Kegler C."/>
            <person name="Knauber T."/>
            <person name="Konietzny S."/>
            <person name="Kopp M."/>
            <person name="Krause L."/>
            <person name="Krug D."/>
            <person name="Linke B."/>
            <person name="Mahmud T."/>
            <person name="Martinez-Arias R."/>
            <person name="McHardy A.C."/>
            <person name="Merai M."/>
            <person name="Meyer F."/>
            <person name="Mormann S."/>
            <person name="Munoz-Dorado J."/>
            <person name="Perez J."/>
            <person name="Pradella S."/>
            <person name="Rachid S."/>
            <person name="Raddatz G."/>
            <person name="Rosenau F."/>
            <person name="Rueckert C."/>
            <person name="Sasse F."/>
            <person name="Scharfe M."/>
            <person name="Schuster S.C."/>
            <person name="Suen G."/>
            <person name="Treuner-Lange A."/>
            <person name="Velicer G.J."/>
            <person name="Vorholter F.-J."/>
            <person name="Weissman K.J."/>
            <person name="Welch R.D."/>
            <person name="Wenzel S.C."/>
            <person name="Whitworth D.E."/>
            <person name="Wilhelm S."/>
            <person name="Wittmann C."/>
            <person name="Bloecker H."/>
            <person name="Puehler A."/>
            <person name="Mueller R."/>
        </authorList>
    </citation>
    <scope>NUCLEOTIDE SEQUENCE [LARGE SCALE GENOMIC DNA]</scope>
    <source>
        <strain evidence="10">So ce56</strain>
    </source>
</reference>
<dbReference type="GO" id="GO:0009055">
    <property type="term" value="F:electron transfer activity"/>
    <property type="evidence" value="ECO:0007669"/>
    <property type="project" value="InterPro"/>
</dbReference>
<dbReference type="PANTHER" id="PTHR47235:SF1">
    <property type="entry name" value="BLR6548 PROTEIN"/>
    <property type="match status" value="1"/>
</dbReference>
<evidence type="ECO:0000256" key="4">
    <source>
        <dbReference type="ARBA" id="ARBA00022729"/>
    </source>
</evidence>
<dbReference type="KEGG" id="scl:sce2142"/>
<evidence type="ECO:0000256" key="3">
    <source>
        <dbReference type="ARBA" id="ARBA00022723"/>
    </source>
</evidence>
<dbReference type="InterPro" id="IPR028081">
    <property type="entry name" value="Leu-bd"/>
</dbReference>
<dbReference type="Pfam" id="PF00034">
    <property type="entry name" value="Cytochrom_C"/>
    <property type="match status" value="1"/>
</dbReference>
<dbReference type="InterPro" id="IPR036909">
    <property type="entry name" value="Cyt_c-like_dom_sf"/>
</dbReference>
<dbReference type="HOGENOM" id="CLU_037508_0_0_7"/>
<dbReference type="RefSeq" id="WP_012234776.1">
    <property type="nucleotide sequence ID" value="NC_010162.1"/>
</dbReference>
<evidence type="ECO:0000313" key="9">
    <source>
        <dbReference type="EMBL" id="CAN92301.1"/>
    </source>
</evidence>
<keyword evidence="10" id="KW-1185">Reference proteome</keyword>
<evidence type="ECO:0000256" key="6">
    <source>
        <dbReference type="PROSITE-ProRule" id="PRU00433"/>
    </source>
</evidence>
<dbReference type="EMBL" id="AM746676">
    <property type="protein sequence ID" value="CAN92301.1"/>
    <property type="molecule type" value="Genomic_DNA"/>
</dbReference>
<dbReference type="SUPFAM" id="SSF46626">
    <property type="entry name" value="Cytochrome c"/>
    <property type="match status" value="1"/>
</dbReference>
<feature type="domain" description="Cytochrome c" evidence="8">
    <location>
        <begin position="79"/>
        <end position="188"/>
    </location>
</feature>
<keyword evidence="7" id="KW-1133">Transmembrane helix</keyword>
<evidence type="ECO:0000256" key="2">
    <source>
        <dbReference type="ARBA" id="ARBA00022617"/>
    </source>
</evidence>
<dbReference type="InterPro" id="IPR009056">
    <property type="entry name" value="Cyt_c-like_dom"/>
</dbReference>
<dbReference type="SUPFAM" id="SSF53822">
    <property type="entry name" value="Periplasmic binding protein-like I"/>
    <property type="match status" value="1"/>
</dbReference>
<keyword evidence="4" id="KW-0732">Signal</keyword>
<evidence type="ECO:0000313" key="10">
    <source>
        <dbReference type="Proteomes" id="UP000002139"/>
    </source>
</evidence>
<dbReference type="AlphaFoldDB" id="A9FVQ6"/>
<dbReference type="Gene3D" id="3.40.50.2300">
    <property type="match status" value="3"/>
</dbReference>
<accession>A9FVQ6</accession>
<proteinExistence type="inferred from homology"/>
<keyword evidence="2 6" id="KW-0349">Heme</keyword>
<keyword evidence="5 6" id="KW-0408">Iron</keyword>
<dbReference type="Gene3D" id="1.10.760.10">
    <property type="entry name" value="Cytochrome c-like domain"/>
    <property type="match status" value="1"/>
</dbReference>
<protein>
    <submittedName>
        <fullName evidence="9">ABC transporter, periplasmic-substrate binding protein, putative</fullName>
    </submittedName>
</protein>
<keyword evidence="7" id="KW-0812">Transmembrane</keyword>
<dbReference type="Proteomes" id="UP000002139">
    <property type="component" value="Chromosome"/>
</dbReference>
<organism evidence="9 10">
    <name type="scientific">Sorangium cellulosum (strain So ce56)</name>
    <name type="common">Polyangium cellulosum (strain So ce56)</name>
    <dbReference type="NCBI Taxonomy" id="448385"/>
    <lineage>
        <taxon>Bacteria</taxon>
        <taxon>Pseudomonadati</taxon>
        <taxon>Myxococcota</taxon>
        <taxon>Polyangia</taxon>
        <taxon>Polyangiales</taxon>
        <taxon>Polyangiaceae</taxon>
        <taxon>Sorangium</taxon>
    </lineage>
</organism>
<feature type="transmembrane region" description="Helical" evidence="7">
    <location>
        <begin position="12"/>
        <end position="32"/>
    </location>
</feature>
<keyword evidence="7" id="KW-0472">Membrane</keyword>
<dbReference type="GO" id="GO:0020037">
    <property type="term" value="F:heme binding"/>
    <property type="evidence" value="ECO:0007669"/>
    <property type="project" value="InterPro"/>
</dbReference>
<dbReference type="STRING" id="448385.sce2142"/>
<dbReference type="eggNOG" id="COG2010">
    <property type="taxonomic scope" value="Bacteria"/>
</dbReference>
<sequence length="588" mass="58637">MVARLGARSGRARLGLLAAVPVGICAVAAWALGRDEHAPRAHAPAAGEAASCEELSPAARRGKRIYQRGATEDGRAVEGAIAGGAAALSGREAACAGCHGPSGEGTTEGGVTAPPLAAERRLAASGERGGGAGQGRGTGDGAMTAAALVTAIREGRGPAGQWLSPVMPRYRLAEADLSDLVEYLDCVGRDLDPGVTAGSVALGAALPLTGPDAPAGVGARDVLMAAFAEVNARGGLYRRRLELRVEDSAGPAGDAGATARLLDRGVLALVGSAFDGDPALRARLSEERAPLVGPLALAGAPGLAGGAGAPGLAGGAGAPGLAGGAPGRARDVAAGADDMVFQVLPGPDVLARVAVKHLAGAPANAAAAALVVHTRDRAGEAWASGARAEAAHRELPPLSALPFEPGRLSPRDVADAARAHGAKAVLFWGPGAELASARAALDAAGSAVPIYASAGSIAGHAGALSRDLAGRVLFLYPGSLGERERASEDALRAFLRRAGVAPGPLGIQASAYVAAQIAIEALKRAGAHATREGLIAALERLRDFDAGPAPPVTFARNRRTGVFGASLLWMDPTSDTTVRASEWIEVVP</sequence>
<evidence type="ECO:0000256" key="1">
    <source>
        <dbReference type="ARBA" id="ARBA00010062"/>
    </source>
</evidence>
<name>A9FVQ6_SORC5</name>
<dbReference type="OrthoDB" id="5558268at2"/>
<dbReference type="GO" id="GO:0046872">
    <property type="term" value="F:metal ion binding"/>
    <property type="evidence" value="ECO:0007669"/>
    <property type="project" value="UniProtKB-KW"/>
</dbReference>
<comment type="similarity">
    <text evidence="1">Belongs to the leucine-binding protein family.</text>
</comment>
<keyword evidence="3 6" id="KW-0479">Metal-binding</keyword>
<dbReference type="BioCyc" id="SCEL448385:SCE_RS11010-MONOMER"/>
<evidence type="ECO:0000256" key="7">
    <source>
        <dbReference type="SAM" id="Phobius"/>
    </source>
</evidence>
<dbReference type="InterPro" id="IPR028082">
    <property type="entry name" value="Peripla_BP_I"/>
</dbReference>
<dbReference type="PROSITE" id="PS51007">
    <property type="entry name" value="CYTC"/>
    <property type="match status" value="1"/>
</dbReference>
<gene>
    <name evidence="9" type="ordered locus">sce2142</name>
</gene>
<evidence type="ECO:0000256" key="5">
    <source>
        <dbReference type="ARBA" id="ARBA00023004"/>
    </source>
</evidence>